<dbReference type="Pfam" id="PF10501">
    <property type="entry name" value="Ribosomal_L50"/>
    <property type="match status" value="1"/>
</dbReference>
<keyword evidence="3" id="KW-0689">Ribosomal protein</keyword>
<evidence type="ECO:0000256" key="7">
    <source>
        <dbReference type="ARBA" id="ARBA00035398"/>
    </source>
</evidence>
<dbReference type="InterPro" id="IPR018305">
    <property type="entry name" value="Ribosomal_m50"/>
</dbReference>
<evidence type="ECO:0000256" key="3">
    <source>
        <dbReference type="ARBA" id="ARBA00022980"/>
    </source>
</evidence>
<name>A0ABM0GY29_SACKO</name>
<dbReference type="GeneID" id="100377046"/>
<dbReference type="PANTHER" id="PTHR31542">
    <property type="entry name" value="39A RIBOSOMAL PROTEIN L50, MITOCHONDRIAL"/>
    <property type="match status" value="1"/>
</dbReference>
<evidence type="ECO:0000256" key="4">
    <source>
        <dbReference type="ARBA" id="ARBA00023128"/>
    </source>
</evidence>
<dbReference type="RefSeq" id="XP_002739905.1">
    <property type="nucleotide sequence ID" value="XM_002739859.2"/>
</dbReference>
<proteinExistence type="inferred from homology"/>
<protein>
    <recommendedName>
        <fullName evidence="6">Large ribosomal subunit protein mL50</fullName>
    </recommendedName>
    <alternativeName>
        <fullName evidence="7">39S ribosomal protein L50, mitochondrial</fullName>
    </alternativeName>
</protein>
<gene>
    <name evidence="9" type="primary">LOC100377046</name>
</gene>
<evidence type="ECO:0000313" key="8">
    <source>
        <dbReference type="Proteomes" id="UP000694865"/>
    </source>
</evidence>
<keyword evidence="5" id="KW-0687">Ribonucleoprotein</keyword>
<reference evidence="9" key="1">
    <citation type="submission" date="2025-08" db="UniProtKB">
        <authorList>
            <consortium name="RefSeq"/>
        </authorList>
    </citation>
    <scope>IDENTIFICATION</scope>
    <source>
        <tissue evidence="9">Testes</tissue>
    </source>
</reference>
<keyword evidence="4" id="KW-0496">Mitochondrion</keyword>
<evidence type="ECO:0000256" key="5">
    <source>
        <dbReference type="ARBA" id="ARBA00023274"/>
    </source>
</evidence>
<organism evidence="8 9">
    <name type="scientific">Saccoglossus kowalevskii</name>
    <name type="common">Acorn worm</name>
    <dbReference type="NCBI Taxonomy" id="10224"/>
    <lineage>
        <taxon>Eukaryota</taxon>
        <taxon>Metazoa</taxon>
        <taxon>Hemichordata</taxon>
        <taxon>Enteropneusta</taxon>
        <taxon>Harrimaniidae</taxon>
        <taxon>Saccoglossus</taxon>
    </lineage>
</organism>
<evidence type="ECO:0000313" key="9">
    <source>
        <dbReference type="RefSeq" id="XP_002739905.1"/>
    </source>
</evidence>
<comment type="subcellular location">
    <subcellularLocation>
        <location evidence="1">Mitochondrion</location>
    </subcellularLocation>
</comment>
<sequence length="197" mass="22823">MATYMCRVCRGLRNTLIRKPWNWTEVSPKAFTVVYLQSRHYADSSVSYEDKSWLKKILHGSGPAADVDLPQSEVDAGEYMAIPTVEEKPFVIKSPQSLKRAYRPPDNLMEQMESISKKLCPDSEDWRTVSLLDSTLKYKVLTACQETLHHTPTNYQLNELQTINDVITFYQTEVKDTNKFDELSQQDLPKNLKINWE</sequence>
<evidence type="ECO:0000256" key="2">
    <source>
        <dbReference type="ARBA" id="ARBA00008860"/>
    </source>
</evidence>
<accession>A0ABM0GY29</accession>
<dbReference type="PANTHER" id="PTHR31542:SF1">
    <property type="entry name" value="LARGE RIBOSOMAL SUBUNIT PROTEIN ML50"/>
    <property type="match status" value="1"/>
</dbReference>
<keyword evidence="8" id="KW-1185">Reference proteome</keyword>
<dbReference type="Proteomes" id="UP000694865">
    <property type="component" value="Unplaced"/>
</dbReference>
<evidence type="ECO:0000256" key="1">
    <source>
        <dbReference type="ARBA" id="ARBA00004173"/>
    </source>
</evidence>
<evidence type="ECO:0000256" key="6">
    <source>
        <dbReference type="ARBA" id="ARBA00035183"/>
    </source>
</evidence>
<comment type="similarity">
    <text evidence="2">Belongs to the mitochondrion-specific ribosomal protein mL50 family.</text>
</comment>